<keyword evidence="5" id="KW-1185">Reference proteome</keyword>
<evidence type="ECO:0000313" key="5">
    <source>
        <dbReference type="Proteomes" id="UP000181790"/>
    </source>
</evidence>
<dbReference type="OrthoDB" id="9774190at2"/>
<reference evidence="4 5" key="1">
    <citation type="submission" date="2016-10" db="EMBL/GenBank/DDBJ databases">
        <title>Arsenicibacter rosenii gen. nov., sp. nov., an efficient arsenic-methylating bacterium isolated from an arsenic-contaminated paddy soil.</title>
        <authorList>
            <person name="Huang K."/>
        </authorList>
    </citation>
    <scope>NUCLEOTIDE SEQUENCE [LARGE SCALE GENOMIC DNA]</scope>
    <source>
        <strain evidence="4 5">SM-1</strain>
    </source>
</reference>
<dbReference type="Pfam" id="PF02397">
    <property type="entry name" value="Bac_transf"/>
    <property type="match status" value="1"/>
</dbReference>
<keyword evidence="2" id="KW-0472">Membrane</keyword>
<evidence type="ECO:0000256" key="1">
    <source>
        <dbReference type="ARBA" id="ARBA00006464"/>
    </source>
</evidence>
<feature type="transmembrane region" description="Helical" evidence="2">
    <location>
        <begin position="7"/>
        <end position="30"/>
    </location>
</feature>
<sequence length="192" mass="22370">MKRFLDITLIVITSPVTLPVMGLTALFVSVCFRRWPVFCQLRSGQYGTPFVMYKFRTMTDKSDASGNLLPDAFRLTTPGRWLRKTSLDELPQLLNVLRGDMSLIGPRPLLPEYTLLYTDFERQRQLIKPGLTGWAQIHGRNNISWQRKFELDVWYVHHQSRQLDAYILWKTCLLMLSPVAEPLMPRFTGTYD</sequence>
<keyword evidence="2" id="KW-0812">Transmembrane</keyword>
<accession>A0A1S2VQP3</accession>
<evidence type="ECO:0000313" key="4">
    <source>
        <dbReference type="EMBL" id="OIN60525.1"/>
    </source>
</evidence>
<dbReference type="InterPro" id="IPR003362">
    <property type="entry name" value="Bact_transf"/>
</dbReference>
<gene>
    <name evidence="4" type="ORF">BLX24_05445</name>
</gene>
<feature type="domain" description="Bacterial sugar transferase" evidence="3">
    <location>
        <begin position="2"/>
        <end position="176"/>
    </location>
</feature>
<evidence type="ECO:0000259" key="3">
    <source>
        <dbReference type="Pfam" id="PF02397"/>
    </source>
</evidence>
<dbReference type="PANTHER" id="PTHR30576:SF8">
    <property type="entry name" value="UNDECAPRENYL-PHOSPHATE GALACTOSE PHOSPHOTRANSFERASE"/>
    <property type="match status" value="1"/>
</dbReference>
<keyword evidence="2" id="KW-1133">Transmembrane helix</keyword>
<comment type="similarity">
    <text evidence="1">Belongs to the bacterial sugar transferase family.</text>
</comment>
<dbReference type="EMBL" id="MORL01000002">
    <property type="protein sequence ID" value="OIN60525.1"/>
    <property type="molecule type" value="Genomic_DNA"/>
</dbReference>
<evidence type="ECO:0000256" key="2">
    <source>
        <dbReference type="SAM" id="Phobius"/>
    </source>
</evidence>
<dbReference type="Proteomes" id="UP000181790">
    <property type="component" value="Unassembled WGS sequence"/>
</dbReference>
<dbReference type="GO" id="GO:0016780">
    <property type="term" value="F:phosphotransferase activity, for other substituted phosphate groups"/>
    <property type="evidence" value="ECO:0007669"/>
    <property type="project" value="TreeGrafter"/>
</dbReference>
<proteinExistence type="inferred from homology"/>
<comment type="caution">
    <text evidence="4">The sequence shown here is derived from an EMBL/GenBank/DDBJ whole genome shotgun (WGS) entry which is preliminary data.</text>
</comment>
<dbReference type="PANTHER" id="PTHR30576">
    <property type="entry name" value="COLANIC BIOSYNTHESIS UDP-GLUCOSE LIPID CARRIER TRANSFERASE"/>
    <property type="match status" value="1"/>
</dbReference>
<organism evidence="4 5">
    <name type="scientific">Arsenicibacter rosenii</name>
    <dbReference type="NCBI Taxonomy" id="1750698"/>
    <lineage>
        <taxon>Bacteria</taxon>
        <taxon>Pseudomonadati</taxon>
        <taxon>Bacteroidota</taxon>
        <taxon>Cytophagia</taxon>
        <taxon>Cytophagales</taxon>
        <taxon>Spirosomataceae</taxon>
        <taxon>Arsenicibacter</taxon>
    </lineage>
</organism>
<name>A0A1S2VQP3_9BACT</name>
<protein>
    <recommendedName>
        <fullName evidence="3">Bacterial sugar transferase domain-containing protein</fullName>
    </recommendedName>
</protein>
<dbReference type="AlphaFoldDB" id="A0A1S2VQP3"/>